<name>A0A1H7JZK3_AQUAM</name>
<organism evidence="1 2">
    <name type="scientific">Aquimarina amphilecti</name>
    <dbReference type="NCBI Taxonomy" id="1038014"/>
    <lineage>
        <taxon>Bacteria</taxon>
        <taxon>Pseudomonadati</taxon>
        <taxon>Bacteroidota</taxon>
        <taxon>Flavobacteriia</taxon>
        <taxon>Flavobacteriales</taxon>
        <taxon>Flavobacteriaceae</taxon>
        <taxon>Aquimarina</taxon>
    </lineage>
</organism>
<keyword evidence="2" id="KW-1185">Reference proteome</keyword>
<evidence type="ECO:0000313" key="1">
    <source>
        <dbReference type="EMBL" id="SEK79794.1"/>
    </source>
</evidence>
<accession>A0A1H7JZK3</accession>
<sequence length="89" mass="9130">MFVAVFGMALGLTSCGEDDVVDFACDAIDSELRAPVVAALAAYDDNATVAACEAVKNAIDVYRSTDCGAADAYTNELAALPDDCSTLAN</sequence>
<dbReference type="AlphaFoldDB" id="A0A1H7JZK3"/>
<protein>
    <submittedName>
        <fullName evidence="1">Uncharacterized protein</fullName>
    </submittedName>
</protein>
<dbReference type="EMBL" id="FOAB01000002">
    <property type="protein sequence ID" value="SEK79794.1"/>
    <property type="molecule type" value="Genomic_DNA"/>
</dbReference>
<proteinExistence type="predicted"/>
<reference evidence="1 2" key="1">
    <citation type="submission" date="2016-10" db="EMBL/GenBank/DDBJ databases">
        <authorList>
            <person name="de Groot N.N."/>
        </authorList>
    </citation>
    <scope>NUCLEOTIDE SEQUENCE [LARGE SCALE GENOMIC DNA]</scope>
    <source>
        <strain evidence="1 2">DSM 25232</strain>
    </source>
</reference>
<gene>
    <name evidence="1" type="ORF">SAMN04487910_1149</name>
</gene>
<dbReference type="Proteomes" id="UP000198521">
    <property type="component" value="Unassembled WGS sequence"/>
</dbReference>
<evidence type="ECO:0000313" key="2">
    <source>
        <dbReference type="Proteomes" id="UP000198521"/>
    </source>
</evidence>